<keyword evidence="2" id="KW-1185">Reference proteome</keyword>
<organism evidence="1 2">
    <name type="scientific">Paenibacillus anseongense</name>
    <dbReference type="NCBI Taxonomy" id="2682845"/>
    <lineage>
        <taxon>Bacteria</taxon>
        <taxon>Bacillati</taxon>
        <taxon>Bacillota</taxon>
        <taxon>Bacilli</taxon>
        <taxon>Bacillales</taxon>
        <taxon>Paenibacillaceae</taxon>
        <taxon>Paenibacillus</taxon>
    </lineage>
</organism>
<dbReference type="EMBL" id="WSEM01000006">
    <property type="protein sequence ID" value="MVQ34405.1"/>
    <property type="molecule type" value="Genomic_DNA"/>
</dbReference>
<dbReference type="RefSeq" id="WP_157318451.1">
    <property type="nucleotide sequence ID" value="NZ_WSEM01000006.1"/>
</dbReference>
<protein>
    <submittedName>
        <fullName evidence="1">Uncharacterized protein</fullName>
    </submittedName>
</protein>
<comment type="caution">
    <text evidence="1">The sequence shown here is derived from an EMBL/GenBank/DDBJ whole genome shotgun (WGS) entry which is preliminary data.</text>
</comment>
<gene>
    <name evidence="1" type="ORF">GON05_07040</name>
</gene>
<sequence>MIFILLGVYVSQSLEGSVVESQGGRTFIKADYSEKFKVIEEKISVDRAFFFNLTTKFLIELQSGNLEIEIWNPRGERVFHDIATSEKTYMNEYTSEPLEGIWKVRVIMNPQTEGKYQYLFRSTTASLLNGNKDDWNK</sequence>
<reference evidence="1 2" key="1">
    <citation type="submission" date="2019-12" db="EMBL/GenBank/DDBJ databases">
        <authorList>
            <person name="Huq M.A."/>
        </authorList>
    </citation>
    <scope>NUCLEOTIDE SEQUENCE [LARGE SCALE GENOMIC DNA]</scope>
    <source>
        <strain evidence="1 2">MAH-34</strain>
    </source>
</reference>
<proteinExistence type="predicted"/>
<name>A0ABW9U7S9_9BACL</name>
<dbReference type="Proteomes" id="UP000467637">
    <property type="component" value="Unassembled WGS sequence"/>
</dbReference>
<evidence type="ECO:0000313" key="1">
    <source>
        <dbReference type="EMBL" id="MVQ34405.1"/>
    </source>
</evidence>
<accession>A0ABW9U7S9</accession>
<evidence type="ECO:0000313" key="2">
    <source>
        <dbReference type="Proteomes" id="UP000467637"/>
    </source>
</evidence>